<dbReference type="EMBL" id="VSSQ01006636">
    <property type="protein sequence ID" value="MPM33360.1"/>
    <property type="molecule type" value="Genomic_DNA"/>
</dbReference>
<dbReference type="AlphaFoldDB" id="A0A644YXL3"/>
<comment type="caution">
    <text evidence="1">The sequence shown here is derived from an EMBL/GenBank/DDBJ whole genome shotgun (WGS) entry which is preliminary data.</text>
</comment>
<gene>
    <name evidence="1" type="ORF">SDC9_79933</name>
</gene>
<reference evidence="1" key="1">
    <citation type="submission" date="2019-08" db="EMBL/GenBank/DDBJ databases">
        <authorList>
            <person name="Kucharzyk K."/>
            <person name="Murdoch R.W."/>
            <person name="Higgins S."/>
            <person name="Loffler F."/>
        </authorList>
    </citation>
    <scope>NUCLEOTIDE SEQUENCE</scope>
</reference>
<sequence length="124" mass="14304">MKLSNEKLANSINVLTKLTNMELPIKFSYALSKNITKIDRELEVYNKERAKLIDKYGEKDEEGKLKTKEDGTINITDVENWNKDLKELLEIENEIDIHVIDLDSVNADINITPGELMVIGYMFE</sequence>
<proteinExistence type="predicted"/>
<evidence type="ECO:0000313" key="1">
    <source>
        <dbReference type="EMBL" id="MPM33360.1"/>
    </source>
</evidence>
<name>A0A644YXL3_9ZZZZ</name>
<protein>
    <submittedName>
        <fullName evidence="1">Uncharacterized protein</fullName>
    </submittedName>
</protein>
<accession>A0A644YXL3</accession>
<organism evidence="1">
    <name type="scientific">bioreactor metagenome</name>
    <dbReference type="NCBI Taxonomy" id="1076179"/>
    <lineage>
        <taxon>unclassified sequences</taxon>
        <taxon>metagenomes</taxon>
        <taxon>ecological metagenomes</taxon>
    </lineage>
</organism>